<dbReference type="InterPro" id="IPR005546">
    <property type="entry name" value="Autotransporte_beta"/>
</dbReference>
<dbReference type="KEGG" id="hms:HMU06680"/>
<dbReference type="RefSeq" id="WP_013023009.1">
    <property type="nucleotide sequence ID" value="NC_013949.1"/>
</dbReference>
<protein>
    <submittedName>
        <fullName evidence="2">Putative hypothetical glycine-rich autotransporter protein</fullName>
    </submittedName>
</protein>
<proteinExistence type="predicted"/>
<feature type="domain" description="Autotransporter" evidence="1">
    <location>
        <begin position="1670"/>
        <end position="1948"/>
    </location>
</feature>
<reference evidence="2 3" key="1">
    <citation type="journal article" date="2010" name="BMC Genomics">
        <title>Comparative genomics and proteomics of Helicobacter mustelae, an ulcerogenic and carcinogenic gastric pathogen.</title>
        <authorList>
            <person name="O'Toole P.W."/>
            <person name="Snelling W.J."/>
            <person name="Canchaya C."/>
            <person name="Forde B.M."/>
            <person name="Hardie K.R."/>
            <person name="Josenhans C."/>
            <person name="Graham R.L.J."/>
            <person name="McMullan G."/>
            <person name="Parkhill J."/>
            <person name="Belda E."/>
            <person name="Bentley S.D."/>
        </authorList>
    </citation>
    <scope>NUCLEOTIDE SEQUENCE [LARGE SCALE GENOMIC DNA]</scope>
    <source>
        <strain evidence="3">ATCC 43772 / LMG 18044 / NCTC 12198 / 12198</strain>
    </source>
</reference>
<evidence type="ECO:0000259" key="1">
    <source>
        <dbReference type="PROSITE" id="PS51208"/>
    </source>
</evidence>
<dbReference type="InterPro" id="IPR036709">
    <property type="entry name" value="Autotransporte_beta_dom_sf"/>
</dbReference>
<dbReference type="SMART" id="SM00869">
    <property type="entry name" value="Autotransporter"/>
    <property type="match status" value="1"/>
</dbReference>
<evidence type="ECO:0000313" key="2">
    <source>
        <dbReference type="EMBL" id="CBG39926.1"/>
    </source>
</evidence>
<keyword evidence="3" id="KW-1185">Reference proteome</keyword>
<dbReference type="PROSITE" id="PS51208">
    <property type="entry name" value="AUTOTRANSPORTER"/>
    <property type="match status" value="1"/>
</dbReference>
<dbReference type="Pfam" id="PF03077">
    <property type="entry name" value="VacA2"/>
    <property type="match status" value="1"/>
</dbReference>
<name>D3UHF4_HELM1</name>
<dbReference type="STRING" id="679897.HMU06680"/>
<dbReference type="SUPFAM" id="SSF103515">
    <property type="entry name" value="Autotransporter"/>
    <property type="match status" value="1"/>
</dbReference>
<dbReference type="EMBL" id="FN555004">
    <property type="protein sequence ID" value="CBG39926.1"/>
    <property type="molecule type" value="Genomic_DNA"/>
</dbReference>
<sequence>MQHKNYLSKTLINLTPCSLEKGSQSLENHSLKNKNRVQGSFLSLESAKHVQHAEKIKRDAVLRENTRGFFPFKTLTKNKIFGSMILAMLGSLSPSFADTANVNITDSVYKLWGRSSPASGKFFAGSMNTWSSAGASFSQSYLNGTLIFGNSGEVANTSGGGIWFGRGGDVGYITASFNAKNIYLTSTLGAGNSWRTGGGASLNFSATQKANLQSLTLEFYKAGTQNSNFSVTANEIEANNTRIQDNSGGTTSFSANTYNIQNLSIQKSGGKVVFNNKTSAADSGKGSVALSSLSIENGYFIAPNLKATLSIKSLNVTNTTFQTKDINAYALTTGNNASYTQSNGTTTITGDWNLPTNAGTTHNSIAISNVDNFVSTGGIAIQTWGAYSASFTVNNVKNLTLNSVHLDVFTGGDTGVNTFNFSGVSGKATITNLVATGGGIHVNKDVNITNLTIRTADFNPTTNFYGEVKGTFIPSDTTYNITNLEIFGGWGATTKATAKFNSGKSLTIGTAKISNWSTLDAAAINNVKITTLESSYATIKAGANLEIDNATFSNNQTFLDSSGKITIGNITFNNGAELQIKSGQTLEAKNLVMHNGTLIAQAGFNITSNLTGDTTINKITLDRSAIYVNNLTTQEITIQNNAQIWLKNNLNGVYKNNGNLNIADGSNLTVHGNMENIGSLNFTLNPNNTELINVSGYFQFNMDAGTKKESIANTAANGKKEGQTIAQGIPESRINIYTSTQDLITGQTYILIHAGGGFQFLQNGQVYTSLSENTKYGELSQVFAQNIYFYDNANKNKPMSVDFVSSTNNNTLSFYVTPLAEYVDIMPFIRPGTWPLFGGNAVFGAMSAPGGLRNDYTLTLNPQISTHPYSKGKPIIYYLQNYVYNNSDNPNAVFTVNAIGSKFVLGKNRETAGNTGTIRIGDQLARSTMKVNADDIYLGGNIVLGDGALISGNLILNAANKNGQLGFIGSNDNNQQANIWIKNHSSLTAIGSEFNYQGTIHLIGNGNDGTNGANGTVSNEVTLNLNGITGGVNGSTGNAKKITVGNQDYDIYIRSLVVRSAKGANGGGIYAKNFYINTMQVNPGNYSPNDFMTNIGNSTINTLVFNGGTSGVDNAVLNFKQGGSLSVGTLELQNYGTLNASTLSKLDVSGSLSSNNSTIIFSKGSQEINIKNIVKFVNSTLSTSHFSSYGVTITPNTSGLSIGPNASFYQSANNESGYATMVLHGTYQAISKLTPLINNSNLTFTKLTSLTAGTLEASPAGAYGSSIKLIDVQKATIQKIILSAPSAITNYPTFDARSSTNLNLNVRDIQSNSGYFYANNGGTTTISGQATFNNSVASFTNLDIAQNAALNYDSPTKITIAGNFNLNGSLNLNLTGNNLNTITIQGQTNIYLNNKNLPVLSVHNIEQLKNLKVGTEYILIHSIGGINYHYNGTSGNTQMYQDQMIKEFGFYGNSNKRLDSVNDDAKLGGFFLAKIIRNNRIGFKISTAPTSTFNPFNPNQIEYYFFKKGGQDWIYALRNINPQQTERLTKLYDAILKTQSSTAEASAVKEWLNALDSSSNVTIDNFQVLMIDKHNPIWAWDVVKENNLQYFQTVAKKIDNAIGQLGSVNNKASSANILRLATDTNRESRLVQLSSTKAPEDFASITESLKHTRFASKNLDLASIYRQEMRQRHKNNLWGKAVGAANFVNGGSGTLYGINVGYDRYVKNAIIGGYAAYAYSDYRDRFGGFVQNRANNFNFGAYSRIFIEHGEIDINASTTVGWNRGFINSKEPITMSLNQNYHYNSYIENVNFTYGYIFYLQEKSLVLKPLVGISQYFVASSKIQGKADNAFNQDLAILASAVNKFALAFDAGLEMRKYMSATSYWYAHLGVSQDIFVMSGGGRTVTFVGNDTLRFFNNSRRNLRFTLLIGGEMKVYKRTFVNLGLGSKAGVFYKDIGVSGNVGVRYVF</sequence>
<accession>D3UHF4</accession>
<dbReference type="Proteomes" id="UP000001522">
    <property type="component" value="Chromosome"/>
</dbReference>
<evidence type="ECO:0000313" key="3">
    <source>
        <dbReference type="Proteomes" id="UP000001522"/>
    </source>
</evidence>
<dbReference type="HOGENOM" id="CLU_000633_0_0_7"/>
<gene>
    <name evidence="2" type="ordered locus">HMU06680</name>
</gene>
<dbReference type="InterPro" id="IPR004311">
    <property type="entry name" value="Vacuolating_cytotoxin_put"/>
</dbReference>
<organism evidence="2 3">
    <name type="scientific">Helicobacter mustelae (strain ATCC 43772 / CCUG 25715 / CIP 103759 / LMG 18044 / NCTC 12198 / R85-136P)</name>
    <name type="common">Campylobacter mustelae</name>
    <dbReference type="NCBI Taxonomy" id="679897"/>
    <lineage>
        <taxon>Bacteria</taxon>
        <taxon>Pseudomonadati</taxon>
        <taxon>Campylobacterota</taxon>
        <taxon>Epsilonproteobacteria</taxon>
        <taxon>Campylobacterales</taxon>
        <taxon>Helicobacteraceae</taxon>
        <taxon>Helicobacter</taxon>
    </lineage>
</organism>